<protein>
    <submittedName>
        <fullName evidence="17">RNA-binding protein 5-like isoform X1</fullName>
    </submittedName>
</protein>
<feature type="domain" description="RRM" evidence="12">
    <location>
        <begin position="722"/>
        <end position="806"/>
    </location>
</feature>
<feature type="region of interest" description="Disordered" evidence="11">
    <location>
        <begin position="169"/>
        <end position="188"/>
    </location>
</feature>
<accession>A0AAJ7U1W3</accession>
<evidence type="ECO:0000313" key="16">
    <source>
        <dbReference type="Proteomes" id="UP001318040"/>
    </source>
</evidence>
<evidence type="ECO:0000256" key="7">
    <source>
        <dbReference type="ARBA" id="ARBA00023242"/>
    </source>
</evidence>
<sequence length="1447" mass="158292">MVIDAQCILGSPTAILKCTVLRASPLTRPTDNLYFSLLVNEIIQTGRKKKSTERITSWSPPRRGPYEGIGGRPGERERFSQAQGQGGQYWQPPDTYQQQQQQQQLAGSQSPADELWQSGATSGTLQSNFWPGDGTRNWDGEFPRVPPPGGYGAPANPSQVADFRAPIAGHRSMDPLGQRGPRDNVRGYWDDYRPPGEFHEARESGAGLLCDAREGYRADVGAAAAGVEAGRIPFGQSEYGDQRAMAGFTPSGYRISLPPPPENVTGALFTLEQRGAVPAEGIGSFVPPVPLNETAFKAKEEPGKDRDTRLEGGFRSGGGGGGGGSGYGESLSRRRDYYSSDRRDRPERRDRQDRDSRSDSRRDSRSDSRGDIRGDSRGDNRGDSRGNIRGDNRSDNRGDNRSDNRGDNRGDIRGDSRGNFRGDSRGDNRSDSRGDCRSDGPGDNRGDGRGDVRGDIRGDIRGDNHGDIRGDSRGESRGDNRGESRGDNRGESRGDNRGESRGDSRGDCRSDSRGDHDFRDVDYRARLSPGSNRADASGKQSARLEDDALAASQHRRDKTNRWERVSLDDVPSGRYRAQDRDPGEPELENDPVGVSGPAVILRDIPHDVEQEEIRAFLKTFNGPVRSVRIFKKFRGWSRSFAIVDFIHLHDASRWMEAYQFHLLLRGQRVALEPCQSNLWRCPTCQGKNFWQHSWCLRCQHSREEKSHPPQPANEPDLENANKTLILHNLSATATLEEIVEALAPLVILSGDNLRLIKQKGTRLNRGFAFLEMPSTLEAIQLFQTIEGQECPILVHGKRIHADFAKATSSQEPFDFNRATAATKGSAAIAAARWSSSQPSQGSEEWNAWSSYYQQNGQQGGGEVYMQDYSQYYQQAEALNSAIGAAAAAAPSAAAATTTAAVAAAAIAAAGLATTKKAEVEVPAAQPALVEASQQKDAEAMPTEPQSADASVTQDGDDAFSMPDASSFLYDKTSGYYYDPQSGLYYDPKSQYFYNAEKQQYMYWDPETKQYLPAPTADDSNPPGGSQEADGGDGGGDGGGGGGGGAGGGEESTAVSQSSDESKMMPPPPPPAPTPSTGRDAGGERERKMMKPKTRLAQQVSRKIAKDMERWAKTLNRNKQQPPRDLPLPCHPPPPAGPGHSSPPSQPLGGRGVGGGGGGGDVARKREAAAADAGFSLLEKLNMQKPRTPLGQERAERSLELKRSDSRRPEKRKASPPAPVGLVSYGGDSDSEEEPTPATVTAVVAAQTTRRDEKLTDWQKLACLLCRRQFPTKEALIRHQQLSDLHKQNLEIHRRAKLSTKELEELERREREITVEMLKQRGGTMSREMEDKESKYRDRAAERRVKFKAPTPPEPKRKYLQAPTIDYEQPTKHGIGSSNIGSKMLQAMGWREGMGLGQKRQGRTTPVEVTQRPQGSGLGVRGSNYGMSSESYKAHVLKTTAARFKELD</sequence>
<keyword evidence="5" id="KW-0862">Zinc</keyword>
<feature type="domain" description="G-patch" evidence="14">
    <location>
        <begin position="1376"/>
        <end position="1422"/>
    </location>
</feature>
<evidence type="ECO:0000256" key="10">
    <source>
        <dbReference type="SAM" id="Coils"/>
    </source>
</evidence>
<dbReference type="InterPro" id="IPR035979">
    <property type="entry name" value="RBD_domain_sf"/>
</dbReference>
<feature type="compositionally biased region" description="Basic and acidic residues" evidence="11">
    <location>
        <begin position="296"/>
        <end position="312"/>
    </location>
</feature>
<keyword evidence="4 9" id="KW-0863">Zinc-finger</keyword>
<evidence type="ECO:0000259" key="15">
    <source>
        <dbReference type="PROSITE" id="PS50199"/>
    </source>
</evidence>
<dbReference type="KEGG" id="pmrn:116952784"/>
<feature type="compositionally biased region" description="Pro residues" evidence="11">
    <location>
        <begin position="1123"/>
        <end position="1136"/>
    </location>
</feature>
<feature type="domain" description="RRM" evidence="12">
    <location>
        <begin position="597"/>
        <end position="676"/>
    </location>
</feature>
<dbReference type="PANTHER" id="PTHR13948:SF3">
    <property type="entry name" value="FI21118P1"/>
    <property type="match status" value="1"/>
</dbReference>
<dbReference type="RefSeq" id="XP_032828311.1">
    <property type="nucleotide sequence ID" value="XM_032972420.1"/>
</dbReference>
<dbReference type="GO" id="GO:0008270">
    <property type="term" value="F:zinc ion binding"/>
    <property type="evidence" value="ECO:0007669"/>
    <property type="project" value="UniProtKB-KW"/>
</dbReference>
<evidence type="ECO:0000256" key="4">
    <source>
        <dbReference type="ARBA" id="ARBA00022771"/>
    </source>
</evidence>
<dbReference type="SMART" id="SM00360">
    <property type="entry name" value="RRM"/>
    <property type="match status" value="2"/>
</dbReference>
<dbReference type="Proteomes" id="UP001318040">
    <property type="component" value="Chromosome 48"/>
</dbReference>
<feature type="coiled-coil region" evidence="10">
    <location>
        <begin position="1288"/>
        <end position="1315"/>
    </location>
</feature>
<evidence type="ECO:0000256" key="5">
    <source>
        <dbReference type="ARBA" id="ARBA00022833"/>
    </source>
</evidence>
<dbReference type="InterPro" id="IPR001876">
    <property type="entry name" value="Znf_RanBP2"/>
</dbReference>
<feature type="region of interest" description="Disordered" evidence="11">
    <location>
        <begin position="49"/>
        <end position="132"/>
    </location>
</feature>
<evidence type="ECO:0000259" key="14">
    <source>
        <dbReference type="PROSITE" id="PS50174"/>
    </source>
</evidence>
<dbReference type="CDD" id="cd16162">
    <property type="entry name" value="OCRE_RBM5_like"/>
    <property type="match status" value="1"/>
</dbReference>
<dbReference type="InterPro" id="IPR000467">
    <property type="entry name" value="G_patch_dom"/>
</dbReference>
<evidence type="ECO:0000256" key="11">
    <source>
        <dbReference type="SAM" id="MobiDB-lite"/>
    </source>
</evidence>
<gene>
    <name evidence="17" type="primary">LOC116952784</name>
</gene>
<evidence type="ECO:0000259" key="12">
    <source>
        <dbReference type="PROSITE" id="PS50102"/>
    </source>
</evidence>
<feature type="region of interest" description="Disordered" evidence="11">
    <location>
        <begin position="1009"/>
        <end position="1239"/>
    </location>
</feature>
<keyword evidence="16" id="KW-1185">Reference proteome</keyword>
<dbReference type="Pfam" id="PF17780">
    <property type="entry name" value="OCRE"/>
    <property type="match status" value="1"/>
</dbReference>
<dbReference type="GO" id="GO:0000398">
    <property type="term" value="P:mRNA splicing, via spliceosome"/>
    <property type="evidence" value="ECO:0007669"/>
    <property type="project" value="TreeGrafter"/>
</dbReference>
<dbReference type="GO" id="GO:0005634">
    <property type="term" value="C:nucleus"/>
    <property type="evidence" value="ECO:0007669"/>
    <property type="project" value="UniProtKB-SubCell"/>
</dbReference>
<evidence type="ECO:0000256" key="8">
    <source>
        <dbReference type="PROSITE-ProRule" id="PRU00176"/>
    </source>
</evidence>
<evidence type="ECO:0000256" key="2">
    <source>
        <dbReference type="ARBA" id="ARBA00022723"/>
    </source>
</evidence>
<dbReference type="PANTHER" id="PTHR13948">
    <property type="entry name" value="RNA-BINDING PROTEIN"/>
    <property type="match status" value="1"/>
</dbReference>
<evidence type="ECO:0000256" key="1">
    <source>
        <dbReference type="ARBA" id="ARBA00004123"/>
    </source>
</evidence>
<dbReference type="PROSITE" id="PS50102">
    <property type="entry name" value="RRM"/>
    <property type="match status" value="2"/>
</dbReference>
<feature type="compositionally biased region" description="Pro residues" evidence="11">
    <location>
        <begin position="1064"/>
        <end position="1073"/>
    </location>
</feature>
<feature type="compositionally biased region" description="Gly residues" evidence="11">
    <location>
        <begin position="1031"/>
        <end position="1049"/>
    </location>
</feature>
<comment type="subcellular location">
    <subcellularLocation>
        <location evidence="1">Nucleus</location>
    </subcellularLocation>
</comment>
<evidence type="ECO:0000256" key="6">
    <source>
        <dbReference type="ARBA" id="ARBA00022884"/>
    </source>
</evidence>
<dbReference type="GO" id="GO:0003723">
    <property type="term" value="F:RNA binding"/>
    <property type="evidence" value="ECO:0007669"/>
    <property type="project" value="UniProtKB-UniRule"/>
</dbReference>
<dbReference type="Pfam" id="PF01585">
    <property type="entry name" value="G-patch"/>
    <property type="match status" value="1"/>
</dbReference>
<evidence type="ECO:0000256" key="3">
    <source>
        <dbReference type="ARBA" id="ARBA00022737"/>
    </source>
</evidence>
<dbReference type="PROSITE" id="PS50199">
    <property type="entry name" value="ZF_RANBP2_2"/>
    <property type="match status" value="1"/>
</dbReference>
<evidence type="ECO:0000256" key="9">
    <source>
        <dbReference type="PROSITE-ProRule" id="PRU00322"/>
    </source>
</evidence>
<evidence type="ECO:0000313" key="17">
    <source>
        <dbReference type="RefSeq" id="XP_032828311.1"/>
    </source>
</evidence>
<keyword evidence="10" id="KW-0175">Coiled coil</keyword>
<name>A0AAJ7U1W3_PETMA</name>
<dbReference type="InterPro" id="IPR041591">
    <property type="entry name" value="OCRE"/>
</dbReference>
<dbReference type="SMART" id="SM00443">
    <property type="entry name" value="G_patch"/>
    <property type="match status" value="1"/>
</dbReference>
<keyword evidence="3" id="KW-0677">Repeat</keyword>
<reference evidence="17" key="1">
    <citation type="submission" date="2025-08" db="UniProtKB">
        <authorList>
            <consortium name="RefSeq"/>
        </authorList>
    </citation>
    <scope>IDENTIFICATION</scope>
    <source>
        <tissue evidence="17">Sperm</tissue>
    </source>
</reference>
<dbReference type="Pfam" id="PF00076">
    <property type="entry name" value="RRM_1"/>
    <property type="match status" value="1"/>
</dbReference>
<feature type="compositionally biased region" description="Polar residues" evidence="11">
    <location>
        <begin position="118"/>
        <end position="129"/>
    </location>
</feature>
<dbReference type="Gene3D" id="3.30.70.330">
    <property type="match status" value="2"/>
</dbReference>
<dbReference type="SUPFAM" id="SSF54928">
    <property type="entry name" value="RNA-binding domain, RBD"/>
    <property type="match status" value="2"/>
</dbReference>
<feature type="compositionally biased region" description="Gly residues" evidence="11">
    <location>
        <begin position="314"/>
        <end position="327"/>
    </location>
</feature>
<feature type="domain" description="RanBP2-type" evidence="15">
    <location>
        <begin position="675"/>
        <end position="704"/>
    </location>
</feature>
<keyword evidence="7" id="KW-0539">Nucleus</keyword>
<keyword evidence="6 8" id="KW-0694">RNA-binding</keyword>
<proteinExistence type="predicted"/>
<dbReference type="InterPro" id="IPR013087">
    <property type="entry name" value="Znf_C2H2_type"/>
</dbReference>
<feature type="region of interest" description="Disordered" evidence="11">
    <location>
        <begin position="1395"/>
        <end position="1426"/>
    </location>
</feature>
<feature type="domain" description="C2H2-type" evidence="13">
    <location>
        <begin position="1260"/>
        <end position="1290"/>
    </location>
</feature>
<keyword evidence="2" id="KW-0479">Metal-binding</keyword>
<feature type="compositionally biased region" description="Basic and acidic residues" evidence="11">
    <location>
        <begin position="1192"/>
        <end position="1207"/>
    </location>
</feature>
<dbReference type="InterPro" id="IPR012677">
    <property type="entry name" value="Nucleotide-bd_a/b_plait_sf"/>
</dbReference>
<feature type="region of interest" description="Disordered" evidence="11">
    <location>
        <begin position="281"/>
        <end position="595"/>
    </location>
</feature>
<feature type="compositionally biased region" description="Polar residues" evidence="11">
    <location>
        <begin position="943"/>
        <end position="953"/>
    </location>
</feature>
<organism evidence="16 17">
    <name type="scientific">Petromyzon marinus</name>
    <name type="common">Sea lamprey</name>
    <dbReference type="NCBI Taxonomy" id="7757"/>
    <lineage>
        <taxon>Eukaryota</taxon>
        <taxon>Metazoa</taxon>
        <taxon>Chordata</taxon>
        <taxon>Craniata</taxon>
        <taxon>Vertebrata</taxon>
        <taxon>Cyclostomata</taxon>
        <taxon>Hyperoartia</taxon>
        <taxon>Petromyzontiformes</taxon>
        <taxon>Petromyzontidae</taxon>
        <taxon>Petromyzon</taxon>
    </lineage>
</organism>
<evidence type="ECO:0000259" key="13">
    <source>
        <dbReference type="PROSITE" id="PS50157"/>
    </source>
</evidence>
<dbReference type="InterPro" id="IPR000504">
    <property type="entry name" value="RRM_dom"/>
</dbReference>
<dbReference type="PROSITE" id="PS50174">
    <property type="entry name" value="G_PATCH"/>
    <property type="match status" value="1"/>
</dbReference>
<feature type="compositionally biased region" description="Polar residues" evidence="11">
    <location>
        <begin position="1402"/>
        <end position="1413"/>
    </location>
</feature>
<feature type="compositionally biased region" description="Basic and acidic residues" evidence="11">
    <location>
        <begin position="331"/>
        <end position="525"/>
    </location>
</feature>
<dbReference type="PROSITE" id="PS50157">
    <property type="entry name" value="ZINC_FINGER_C2H2_2"/>
    <property type="match status" value="1"/>
</dbReference>
<dbReference type="PROSITE" id="PS01358">
    <property type="entry name" value="ZF_RANBP2_1"/>
    <property type="match status" value="1"/>
</dbReference>
<feature type="compositionally biased region" description="Gly residues" evidence="11">
    <location>
        <begin position="1148"/>
        <end position="1160"/>
    </location>
</feature>
<feature type="region of interest" description="Disordered" evidence="11">
    <location>
        <begin position="930"/>
        <end position="958"/>
    </location>
</feature>